<name>A0AAD5LP60_PYTIN</name>
<evidence type="ECO:0000313" key="1">
    <source>
        <dbReference type="EMBL" id="KAJ0405512.1"/>
    </source>
</evidence>
<dbReference type="SUPFAM" id="SSF53187">
    <property type="entry name" value="Zn-dependent exopeptidases"/>
    <property type="match status" value="2"/>
</dbReference>
<dbReference type="EMBL" id="JAKCXM010000044">
    <property type="protein sequence ID" value="KAJ0405512.1"/>
    <property type="molecule type" value="Genomic_DNA"/>
</dbReference>
<comment type="caution">
    <text evidence="1">The sequence shown here is derived from an EMBL/GenBank/DDBJ whole genome shotgun (WGS) entry which is preliminary data.</text>
</comment>
<accession>A0AAD5LP60</accession>
<gene>
    <name evidence="1" type="ORF">P43SY_011360</name>
</gene>
<dbReference type="InterPro" id="IPR021259">
    <property type="entry name" value="DUF2817"/>
</dbReference>
<reference evidence="1" key="1">
    <citation type="submission" date="2021-12" db="EMBL/GenBank/DDBJ databases">
        <title>Prjna785345.</title>
        <authorList>
            <person name="Rujirawat T."/>
            <person name="Krajaejun T."/>
        </authorList>
    </citation>
    <scope>NUCLEOTIDE SEQUENCE</scope>
    <source>
        <strain evidence="1">Pi057C3</strain>
    </source>
</reference>
<dbReference type="CDD" id="cd06233">
    <property type="entry name" value="M14-like"/>
    <property type="match status" value="2"/>
</dbReference>
<sequence>MRGQVPVHAGFFKLEREAVTLDQTTQDEGFAGSAIQSAALERFSTWKTDLSGADPTVIFVHALNPYGFAHLRRNNEHNVDLNRNWLSDEELQTLANRDANIFGYVDVYDLLNPSLADIESWMYPDANIFGYVDVYDLLNPSLADIESWMYPFVLKQIWHLATKGWSSFKRAVVTGNYHFPTSLFFGGLAKQPSILLLEDFLQRAVDFDAVERFAVVDVHTGLGKSGQETLFLTDKGSFDVMSRVFAREIEENIANGIANSTNVVTSGYDVVSGVVCDGVAQLVPADRRHHVLSVAQEFGTVPPHFVLKAMTEENAVYQEAPTRRLPYAERVRDVFYVHRSASWKRSVLDRGVAKMKKAQGSLGAARWSSALLVLVAALVIHTLNDFAALDIYWPPAAVNSSVEEHFSESFYQARALFRERAKAASARLFVLPLPHFAHLDLSIDVAVLDGSDESVLVHVSGTHGVEGFAGSAIQSLILQQAPTWGAQKPTVVLIHALNAFGFSQLRRFNENNVDLNRNFLRPEDFAQRRNLDPNAFGYVELKDALNPTEPTGRFAWLQVYAKLIRSVLFQGSVHVKRVTVGGNYHFKDTIFFGGEELQPSGQVLFKIITEHLQLDQLKTFGVIDVHTGLGPAGFDTLMMKSGGLTMDIARAIFQDRTPVISGDSSDDAASGYENATGYLCTGLEWFLPAHVNTVCLTQEFGSVPGLFVLKAMIQENAMFHHAPSRRLPYAEQLRDVFYVHRSGKWKSDVVGRGLTVLDELSAHVKSAST</sequence>
<keyword evidence="2" id="KW-1185">Reference proteome</keyword>
<organism evidence="1 2">
    <name type="scientific">Pythium insidiosum</name>
    <name type="common">Pythiosis disease agent</name>
    <dbReference type="NCBI Taxonomy" id="114742"/>
    <lineage>
        <taxon>Eukaryota</taxon>
        <taxon>Sar</taxon>
        <taxon>Stramenopiles</taxon>
        <taxon>Oomycota</taxon>
        <taxon>Peronosporomycetes</taxon>
        <taxon>Pythiales</taxon>
        <taxon>Pythiaceae</taxon>
        <taxon>Pythium</taxon>
    </lineage>
</organism>
<dbReference type="AlphaFoldDB" id="A0AAD5LP60"/>
<proteinExistence type="predicted"/>
<dbReference type="Gene3D" id="3.40.630.10">
    <property type="entry name" value="Zn peptidases"/>
    <property type="match status" value="2"/>
</dbReference>
<protein>
    <recommendedName>
        <fullName evidence="3">DUF2817 domain-containing protein</fullName>
    </recommendedName>
</protein>
<evidence type="ECO:0000313" key="2">
    <source>
        <dbReference type="Proteomes" id="UP001209570"/>
    </source>
</evidence>
<evidence type="ECO:0008006" key="3">
    <source>
        <dbReference type="Google" id="ProtNLM"/>
    </source>
</evidence>
<dbReference type="Pfam" id="PF10994">
    <property type="entry name" value="DUF2817"/>
    <property type="match status" value="2"/>
</dbReference>
<dbReference type="Proteomes" id="UP001209570">
    <property type="component" value="Unassembled WGS sequence"/>
</dbReference>